<dbReference type="KEGG" id="dol:Dole_1037"/>
<dbReference type="OrthoDB" id="5431056at2"/>
<dbReference type="GO" id="GO:0015628">
    <property type="term" value="P:protein secretion by the type II secretion system"/>
    <property type="evidence" value="ECO:0007669"/>
    <property type="project" value="InterPro"/>
</dbReference>
<protein>
    <submittedName>
        <fullName evidence="2">Fimbrial assembly family protein</fullName>
    </submittedName>
</protein>
<dbReference type="GO" id="GO:0015627">
    <property type="term" value="C:type II protein secretion system complex"/>
    <property type="evidence" value="ECO:0007669"/>
    <property type="project" value="InterPro"/>
</dbReference>
<dbReference type="InterPro" id="IPR043129">
    <property type="entry name" value="ATPase_NBD"/>
</dbReference>
<dbReference type="InterPro" id="IPR007812">
    <property type="entry name" value="T2SS_protein-GspL"/>
</dbReference>
<keyword evidence="3" id="KW-1185">Reference proteome</keyword>
<feature type="transmembrane region" description="Helical" evidence="1">
    <location>
        <begin position="324"/>
        <end position="346"/>
    </location>
</feature>
<dbReference type="GO" id="GO:0009276">
    <property type="term" value="C:Gram-negative-bacterium-type cell wall"/>
    <property type="evidence" value="ECO:0007669"/>
    <property type="project" value="InterPro"/>
</dbReference>
<keyword evidence="1" id="KW-0812">Transmembrane</keyword>
<gene>
    <name evidence="2" type="ordered locus">Dole_1037</name>
</gene>
<evidence type="ECO:0000256" key="1">
    <source>
        <dbReference type="SAM" id="Phobius"/>
    </source>
</evidence>
<keyword evidence="1" id="KW-1133">Transmembrane helix</keyword>
<dbReference type="RefSeq" id="WP_012174465.1">
    <property type="nucleotide sequence ID" value="NC_009943.1"/>
</dbReference>
<keyword evidence="1" id="KW-0472">Membrane</keyword>
<dbReference type="InterPro" id="IPR007813">
    <property type="entry name" value="PilN"/>
</dbReference>
<name>A8ZWZ1_DESOH</name>
<dbReference type="Pfam" id="PF11104">
    <property type="entry name" value="PilM_2"/>
    <property type="match status" value="1"/>
</dbReference>
<accession>A8ZWZ1</accession>
<sequence length="486" mass="52536">MDGRVLGIDIGNTTVCAVLVGPGESGLRIEAHAHAAMGKDVSPWQVLPGVLDALGHRADWSGAACVATFPDRQVSYRRIHMPFADPRKIEKVIAYELEPLLPFAPADLFIDFVVLFPAVSQENEAGVEVLAAAVHKEKVKEWIDGFAGAGLQPEMIVPRGWAAAAVLSADIEEALLVETTGGYVTTAVVGGGDAQWIRFFSAGPPPDQEAGRSALRDGLRQTLLAYEYETGVAAGLKNVFVTGADSRAGEAVKTVADCLGIDARPFNMADGSSLVTGGRPDHTWEPGLLDMALCPALLKKSRKPCINFRKGEFSLAARWLQYRYLFGGTAALAALVLVLGLMGFFYDLYSLNRSIATVDARRQAIFRECFPESAAAPSAEMMRYEIDRLRESSGLPAGLDRTVYQVDILNDISRLVPQETDVVITRLDAGLNDVSVTGNTDAFQSVDTMKNRLEESDLFGTVVISSATMDKADKRVHFKLQVELKS</sequence>
<evidence type="ECO:0000313" key="3">
    <source>
        <dbReference type="Proteomes" id="UP000008561"/>
    </source>
</evidence>
<dbReference type="HOGENOM" id="CLU_549499_0_0_7"/>
<dbReference type="SUPFAM" id="SSF53067">
    <property type="entry name" value="Actin-like ATPase domain"/>
    <property type="match status" value="1"/>
</dbReference>
<dbReference type="eggNOG" id="COG4972">
    <property type="taxonomic scope" value="Bacteria"/>
</dbReference>
<dbReference type="InterPro" id="IPR050696">
    <property type="entry name" value="FtsA/MreB"/>
</dbReference>
<dbReference type="EMBL" id="CP000859">
    <property type="protein sequence ID" value="ABW66847.1"/>
    <property type="molecule type" value="Genomic_DNA"/>
</dbReference>
<dbReference type="InterPro" id="IPR005883">
    <property type="entry name" value="PilM"/>
</dbReference>
<evidence type="ECO:0000313" key="2">
    <source>
        <dbReference type="EMBL" id="ABW66847.1"/>
    </source>
</evidence>
<dbReference type="PANTHER" id="PTHR32432:SF3">
    <property type="entry name" value="ETHANOLAMINE UTILIZATION PROTEIN EUTJ"/>
    <property type="match status" value="1"/>
</dbReference>
<dbReference type="PANTHER" id="PTHR32432">
    <property type="entry name" value="CELL DIVISION PROTEIN FTSA-RELATED"/>
    <property type="match status" value="1"/>
</dbReference>
<dbReference type="Proteomes" id="UP000008561">
    <property type="component" value="Chromosome"/>
</dbReference>
<dbReference type="Gene3D" id="3.30.420.380">
    <property type="match status" value="1"/>
</dbReference>
<organism evidence="2 3">
    <name type="scientific">Desulfosudis oleivorans (strain DSM 6200 / JCM 39069 / Hxd3)</name>
    <name type="common">Desulfococcus oleovorans</name>
    <dbReference type="NCBI Taxonomy" id="96561"/>
    <lineage>
        <taxon>Bacteria</taxon>
        <taxon>Pseudomonadati</taxon>
        <taxon>Thermodesulfobacteriota</taxon>
        <taxon>Desulfobacteria</taxon>
        <taxon>Desulfobacterales</taxon>
        <taxon>Desulfosudaceae</taxon>
        <taxon>Desulfosudis</taxon>
    </lineage>
</organism>
<reference evidence="2 3" key="1">
    <citation type="submission" date="2007-10" db="EMBL/GenBank/DDBJ databases">
        <title>Complete sequence of Desulfococcus oleovorans Hxd3.</title>
        <authorList>
            <consortium name="US DOE Joint Genome Institute"/>
            <person name="Copeland A."/>
            <person name="Lucas S."/>
            <person name="Lapidus A."/>
            <person name="Barry K."/>
            <person name="Glavina del Rio T."/>
            <person name="Dalin E."/>
            <person name="Tice H."/>
            <person name="Pitluck S."/>
            <person name="Kiss H."/>
            <person name="Brettin T."/>
            <person name="Bruce D."/>
            <person name="Detter J.C."/>
            <person name="Han C."/>
            <person name="Schmutz J."/>
            <person name="Larimer F."/>
            <person name="Land M."/>
            <person name="Hauser L."/>
            <person name="Kyrpides N."/>
            <person name="Kim E."/>
            <person name="Wawrik B."/>
            <person name="Richardson P."/>
        </authorList>
    </citation>
    <scope>NUCLEOTIDE SEQUENCE [LARGE SCALE GENOMIC DNA]</scope>
    <source>
        <strain evidence="3">DSM 6200 / JCM 39069 / Hxd3</strain>
    </source>
</reference>
<proteinExistence type="predicted"/>
<dbReference type="Pfam" id="PF05137">
    <property type="entry name" value="PilN"/>
    <property type="match status" value="1"/>
</dbReference>
<dbReference type="AlphaFoldDB" id="A8ZWZ1"/>
<dbReference type="STRING" id="96561.Dole_1037"/>
<dbReference type="NCBIfam" id="TIGR01709">
    <property type="entry name" value="typeII_sec_gspL"/>
    <property type="match status" value="1"/>
</dbReference>